<dbReference type="GO" id="GO:0016491">
    <property type="term" value="F:oxidoreductase activity"/>
    <property type="evidence" value="ECO:0007669"/>
    <property type="project" value="InterPro"/>
</dbReference>
<evidence type="ECO:0000259" key="1">
    <source>
        <dbReference type="Pfam" id="PF07992"/>
    </source>
</evidence>
<dbReference type="RefSeq" id="WP_134450961.1">
    <property type="nucleotide sequence ID" value="NZ_SOFY01000011.1"/>
</dbReference>
<dbReference type="Pfam" id="PF07992">
    <property type="entry name" value="Pyr_redox_2"/>
    <property type="match status" value="1"/>
</dbReference>
<dbReference type="Gene3D" id="3.50.50.100">
    <property type="match status" value="1"/>
</dbReference>
<evidence type="ECO:0000313" key="2">
    <source>
        <dbReference type="EMBL" id="TFC52233.1"/>
    </source>
</evidence>
<feature type="domain" description="FAD/NAD(P)-binding" evidence="1">
    <location>
        <begin position="3"/>
        <end position="185"/>
    </location>
</feature>
<organism evidence="2 3">
    <name type="scientific">Cryobacterium shii</name>
    <dbReference type="NCBI Taxonomy" id="1259235"/>
    <lineage>
        <taxon>Bacteria</taxon>
        <taxon>Bacillati</taxon>
        <taxon>Actinomycetota</taxon>
        <taxon>Actinomycetes</taxon>
        <taxon>Micrococcales</taxon>
        <taxon>Microbacteriaceae</taxon>
        <taxon>Cryobacterium</taxon>
    </lineage>
</organism>
<dbReference type="Proteomes" id="UP000297403">
    <property type="component" value="Unassembled WGS sequence"/>
</dbReference>
<dbReference type="AlphaFoldDB" id="A0AAQ2C8N6"/>
<dbReference type="SUPFAM" id="SSF51905">
    <property type="entry name" value="FAD/NAD(P)-binding domain"/>
    <property type="match status" value="1"/>
</dbReference>
<protein>
    <submittedName>
        <fullName evidence="2">NAD(P)/FAD-dependent oxidoreductase</fullName>
    </submittedName>
</protein>
<accession>A0AAQ2C8N6</accession>
<keyword evidence="3" id="KW-1185">Reference proteome</keyword>
<dbReference type="PANTHER" id="PTHR43755">
    <property type="match status" value="1"/>
</dbReference>
<dbReference type="InterPro" id="IPR023753">
    <property type="entry name" value="FAD/NAD-binding_dom"/>
</dbReference>
<gene>
    <name evidence="2" type="ORF">E3O49_02895</name>
</gene>
<proteinExistence type="predicted"/>
<reference evidence="2 3" key="1">
    <citation type="submission" date="2019-03" db="EMBL/GenBank/DDBJ databases">
        <title>Genomics of glacier-inhabiting Cryobacterium strains.</title>
        <authorList>
            <person name="Liu Q."/>
            <person name="Xin Y.-H."/>
        </authorList>
    </citation>
    <scope>NUCLEOTIDE SEQUENCE [LARGE SCALE GENOMIC DNA]</scope>
    <source>
        <strain evidence="3">TMT1-22</strain>
    </source>
</reference>
<sequence length="544" mass="59340">MAHVVVLGAGVSGHTAALYLKKRLGKRHEVVVVSPNSKWNWIPSNIWVGVGRMSPSRVVFPLAPIYRRKGIGFRQAKAVTLYPEGDAESPRGAVDVVYTDPARVGRTERIRYDYLVNATGPKLNFETTPGLGPDAGNTVSVCTPSHAVDAAARLAEVIATLRAGTPQTLVVGVGHGTCTCEGAAFEYAFNVEQELRNAGVRDLAQVIYLTNEHELGDVGVGGMTFSTGRRRVTSEAWMESLFRERTMKAITQAAVTGIEPGLIHYTQIDGSENTQSFDFAMLLPPFRGVGLTAFDRDGVEITDKVFAPSGFMRVDANYEAKPYEQWTAQDWPRTYQTPSYRNVFGVGIAFAPPHAISRPYATPGDVAIAPSPPRTGMPSGAMGKIVALTIADMILTGATEPTHHGSMGEMAAACIASTGTGILSGTAAAMSMSPIVPDHARHPNTGGRDPKETTGDIGLAAHWVKRVLHTMFIYKAKAYPLWYLIPEITETRLQENPMDNAQHRIDTAPLPDARELRRRSNLFVQFVRFLRLNFTMFMPAKRHH</sequence>
<dbReference type="EMBL" id="SOFY01000011">
    <property type="protein sequence ID" value="TFC52233.1"/>
    <property type="molecule type" value="Genomic_DNA"/>
</dbReference>
<comment type="caution">
    <text evidence="2">The sequence shown here is derived from an EMBL/GenBank/DDBJ whole genome shotgun (WGS) entry which is preliminary data.</text>
</comment>
<evidence type="ECO:0000313" key="3">
    <source>
        <dbReference type="Proteomes" id="UP000297403"/>
    </source>
</evidence>
<dbReference type="InterPro" id="IPR036188">
    <property type="entry name" value="FAD/NAD-bd_sf"/>
</dbReference>
<name>A0AAQ2C8N6_9MICO</name>
<dbReference type="InterPro" id="IPR052541">
    <property type="entry name" value="SQRD"/>
</dbReference>
<dbReference type="PANTHER" id="PTHR43755:SF1">
    <property type="entry name" value="FAD-DEPENDENT PYRIDINE NUCLEOTIDE-DISULPHIDE OXIDOREDUCTASE"/>
    <property type="match status" value="1"/>
</dbReference>